<organism evidence="1 2">
    <name type="scientific">Boudabousia liubingyangii</name>
    <dbReference type="NCBI Taxonomy" id="1921764"/>
    <lineage>
        <taxon>Bacteria</taxon>
        <taxon>Bacillati</taxon>
        <taxon>Actinomycetota</taxon>
        <taxon>Actinomycetes</taxon>
        <taxon>Actinomycetales</taxon>
        <taxon>Actinomycetaceae</taxon>
        <taxon>Boudabousia</taxon>
    </lineage>
</organism>
<keyword evidence="2" id="KW-1185">Reference proteome</keyword>
<dbReference type="Proteomes" id="UP000186785">
    <property type="component" value="Unassembled WGS sequence"/>
</dbReference>
<proteinExistence type="predicted"/>
<gene>
    <name evidence="1" type="ORF">BSR29_00490</name>
</gene>
<sequence>MISADRCKTYVKSKDKDQPKYDHFNTILYQAKLKMHSAKELADSRPSGIEKINKVKDDLLAHSKEMDTVCQYVFSKHPELKTANYKTTRAALSKTVSDSEKLLKRIHKCNIEKDDRLKYFEWNLKSSKQLLQEKQKPDDELQKANIEMARVNLETSRTPFEKLLNDMRNNNSVKHC</sequence>
<dbReference type="EMBL" id="MQSV01000001">
    <property type="protein sequence ID" value="OKL49475.1"/>
    <property type="molecule type" value="Genomic_DNA"/>
</dbReference>
<comment type="caution">
    <text evidence="1">The sequence shown here is derived from an EMBL/GenBank/DDBJ whole genome shotgun (WGS) entry which is preliminary data.</text>
</comment>
<reference evidence="1 2" key="1">
    <citation type="submission" date="2016-11" db="EMBL/GenBank/DDBJ databases">
        <title>Actinomyces gypaetusis sp. nov. isolated from the vulture Gypaetus barbatus in Qinghai Tibet Plateau China.</title>
        <authorList>
            <person name="Meng X."/>
        </authorList>
    </citation>
    <scope>NUCLEOTIDE SEQUENCE [LARGE SCALE GENOMIC DNA]</scope>
    <source>
        <strain evidence="1 2">VUL4_2</strain>
    </source>
</reference>
<name>A0A1Q5PPY4_9ACTO</name>
<protein>
    <submittedName>
        <fullName evidence="1">Uncharacterized protein</fullName>
    </submittedName>
</protein>
<accession>A0A1Q5PPY4</accession>
<dbReference type="AlphaFoldDB" id="A0A1Q5PPY4"/>
<evidence type="ECO:0000313" key="1">
    <source>
        <dbReference type="EMBL" id="OKL49475.1"/>
    </source>
</evidence>
<evidence type="ECO:0000313" key="2">
    <source>
        <dbReference type="Proteomes" id="UP000186785"/>
    </source>
</evidence>